<dbReference type="InterPro" id="IPR001995">
    <property type="entry name" value="Peptidase_A2_cat"/>
</dbReference>
<gene>
    <name evidence="3" type="ORF">IRJ41_026019</name>
</gene>
<evidence type="ECO:0000259" key="2">
    <source>
        <dbReference type="PROSITE" id="PS50175"/>
    </source>
</evidence>
<comment type="caution">
    <text evidence="3">The sequence shown here is derived from an EMBL/GenBank/DDBJ whole genome shotgun (WGS) entry which is preliminary data.</text>
</comment>
<dbReference type="Gene3D" id="2.40.70.10">
    <property type="entry name" value="Acid Proteases"/>
    <property type="match status" value="1"/>
</dbReference>
<dbReference type="Pfam" id="PF13650">
    <property type="entry name" value="Asp_protease_2"/>
    <property type="match status" value="1"/>
</dbReference>
<dbReference type="InterPro" id="IPR021109">
    <property type="entry name" value="Peptidase_aspartic_dom_sf"/>
</dbReference>
<proteinExistence type="predicted"/>
<dbReference type="PANTHER" id="PTHR37984:SF7">
    <property type="entry name" value="INTEGRASE CATALYTIC DOMAIN-CONTAINING PROTEIN"/>
    <property type="match status" value="1"/>
</dbReference>
<reference evidence="3" key="1">
    <citation type="submission" date="2021-02" db="EMBL/GenBank/DDBJ databases">
        <title>Comparative genomics reveals that relaxation of natural selection precedes convergent phenotypic evolution of cavefish.</title>
        <authorList>
            <person name="Peng Z."/>
        </authorList>
    </citation>
    <scope>NUCLEOTIDE SEQUENCE</scope>
    <source>
        <tissue evidence="3">Muscle</tissue>
    </source>
</reference>
<keyword evidence="1" id="KW-0378">Hydrolase</keyword>
<feature type="non-terminal residue" evidence="3">
    <location>
        <position position="398"/>
    </location>
</feature>
<feature type="domain" description="Peptidase A2" evidence="2">
    <location>
        <begin position="263"/>
        <end position="341"/>
    </location>
</feature>
<organism evidence="3 4">
    <name type="scientific">Triplophysa rosa</name>
    <name type="common">Cave loach</name>
    <dbReference type="NCBI Taxonomy" id="992332"/>
    <lineage>
        <taxon>Eukaryota</taxon>
        <taxon>Metazoa</taxon>
        <taxon>Chordata</taxon>
        <taxon>Craniata</taxon>
        <taxon>Vertebrata</taxon>
        <taxon>Euteleostomi</taxon>
        <taxon>Actinopterygii</taxon>
        <taxon>Neopterygii</taxon>
        <taxon>Teleostei</taxon>
        <taxon>Ostariophysi</taxon>
        <taxon>Cypriniformes</taxon>
        <taxon>Nemacheilidae</taxon>
        <taxon>Triplophysa</taxon>
    </lineage>
</organism>
<dbReference type="Proteomes" id="UP001059041">
    <property type="component" value="Linkage Group LG6"/>
</dbReference>
<accession>A0A9W8C6V5</accession>
<dbReference type="SUPFAM" id="SSF50630">
    <property type="entry name" value="Acid proteases"/>
    <property type="match status" value="1"/>
</dbReference>
<dbReference type="CDD" id="cd05481">
    <property type="entry name" value="retropepsin_like_LTR_1"/>
    <property type="match status" value="1"/>
</dbReference>
<name>A0A9W8C6V5_TRIRA</name>
<keyword evidence="4" id="KW-1185">Reference proteome</keyword>
<dbReference type="Gene3D" id="4.10.60.10">
    <property type="entry name" value="Zinc finger, CCHC-type"/>
    <property type="match status" value="1"/>
</dbReference>
<evidence type="ECO:0000313" key="4">
    <source>
        <dbReference type="Proteomes" id="UP001059041"/>
    </source>
</evidence>
<evidence type="ECO:0000256" key="1">
    <source>
        <dbReference type="ARBA" id="ARBA00022801"/>
    </source>
</evidence>
<dbReference type="PROSITE" id="PS50175">
    <property type="entry name" value="ASP_PROT_RETROV"/>
    <property type="match status" value="1"/>
</dbReference>
<dbReference type="EMBL" id="JAFHDT010000006">
    <property type="protein sequence ID" value="KAI7809125.1"/>
    <property type="molecule type" value="Genomic_DNA"/>
</dbReference>
<dbReference type="PANTHER" id="PTHR37984">
    <property type="entry name" value="PROTEIN CBG26694"/>
    <property type="match status" value="1"/>
</dbReference>
<protein>
    <recommendedName>
        <fullName evidence="2">Peptidase A2 domain-containing protein</fullName>
    </recommendedName>
</protein>
<sequence length="398" mass="44846">ETLHPPTPLALTGNLTENWRKWEQRFNLYLTASGLSNKADSRKIAVLLQCIGEEALYIYNSLEIEYEDPQNERLSEVLAAFQKYCAPRKNTVFERHQFWAHTFSGHAGIDKFVTELRNKARTCEFNIVFSITDTGLRERLLSISELTLAKTIDICRAKEVTRAQANAMATLAETQYVNAITKKWTTHKINKTSPCSRCGRIHMPRQCPAYNEVCKKCGKKNHFAVTCMSKLNMATLDFIGTVQQVNKSNTGWHTKLCVGGTVVKFKLDTGAEANVLPKRIIDQLQTPVNVQKTDTVLVSYSGTRIKPEGVIKLQVQFKNKTTDMMFFVTIASDTALLGRQACVQLDLIRKVEVLTTSTPKTKTEHFKRYASVFQGLGQFPGLHHIHTDPTVPPVIPLV</sequence>
<dbReference type="GO" id="GO:0006508">
    <property type="term" value="P:proteolysis"/>
    <property type="evidence" value="ECO:0007669"/>
    <property type="project" value="InterPro"/>
</dbReference>
<dbReference type="AlphaFoldDB" id="A0A9W8C6V5"/>
<evidence type="ECO:0000313" key="3">
    <source>
        <dbReference type="EMBL" id="KAI7809125.1"/>
    </source>
</evidence>
<dbReference type="InterPro" id="IPR050951">
    <property type="entry name" value="Retrovirus_Pol_polyprotein"/>
</dbReference>
<dbReference type="GO" id="GO:0004190">
    <property type="term" value="F:aspartic-type endopeptidase activity"/>
    <property type="evidence" value="ECO:0007669"/>
    <property type="project" value="InterPro"/>
</dbReference>